<organism evidence="1 2">
    <name type="scientific">Ditylenchus dipsaci</name>
    <dbReference type="NCBI Taxonomy" id="166011"/>
    <lineage>
        <taxon>Eukaryota</taxon>
        <taxon>Metazoa</taxon>
        <taxon>Ecdysozoa</taxon>
        <taxon>Nematoda</taxon>
        <taxon>Chromadorea</taxon>
        <taxon>Rhabditida</taxon>
        <taxon>Tylenchina</taxon>
        <taxon>Tylenchomorpha</taxon>
        <taxon>Sphaerularioidea</taxon>
        <taxon>Anguinidae</taxon>
        <taxon>Anguininae</taxon>
        <taxon>Ditylenchus</taxon>
    </lineage>
</organism>
<dbReference type="SUPFAM" id="SSF48371">
    <property type="entry name" value="ARM repeat"/>
    <property type="match status" value="1"/>
</dbReference>
<name>A0A915DEX8_9BILA</name>
<proteinExistence type="predicted"/>
<protein>
    <submittedName>
        <fullName evidence="2">Uncharacterized protein</fullName>
    </submittedName>
</protein>
<accession>A0A915DEX8</accession>
<dbReference type="Gene3D" id="1.25.10.10">
    <property type="entry name" value="Leucine-rich Repeat Variant"/>
    <property type="match status" value="1"/>
</dbReference>
<dbReference type="Proteomes" id="UP000887574">
    <property type="component" value="Unplaced"/>
</dbReference>
<dbReference type="AlphaFoldDB" id="A0A915DEX8"/>
<evidence type="ECO:0000313" key="2">
    <source>
        <dbReference type="WBParaSite" id="jg18717"/>
    </source>
</evidence>
<dbReference type="InterPro" id="IPR011989">
    <property type="entry name" value="ARM-like"/>
</dbReference>
<evidence type="ECO:0000313" key="1">
    <source>
        <dbReference type="Proteomes" id="UP000887574"/>
    </source>
</evidence>
<dbReference type="WBParaSite" id="jg18717">
    <property type="protein sequence ID" value="jg18717"/>
    <property type="gene ID" value="jg18717"/>
</dbReference>
<reference evidence="2" key="1">
    <citation type="submission" date="2022-11" db="UniProtKB">
        <authorList>
            <consortium name="WormBaseParasite"/>
        </authorList>
    </citation>
    <scope>IDENTIFICATION</scope>
</reference>
<dbReference type="InterPro" id="IPR016024">
    <property type="entry name" value="ARM-type_fold"/>
</dbReference>
<keyword evidence="1" id="KW-1185">Reference proteome</keyword>
<sequence length="153" mass="16498">MLATAFLSSSSGSISSVAGAGIGSPSDHKGNALYRERVLREVVSLLANLCHFSLAACVELNSSNASGLTQLFLRLLESGEQTENTTKASVLRLLGNLCTWKQSFNLTSNANLLDRIASTIIHQEPALADKALRIVRYLSKRGCNSKVSYFVHL</sequence>